<name>A0ACC1RAV7_9HYPO</name>
<accession>A0ACC1RAV7</accession>
<reference evidence="1" key="1">
    <citation type="submission" date="2022-07" db="EMBL/GenBank/DDBJ databases">
        <title>Genome Sequence of Lecanicillium saksenae.</title>
        <authorList>
            <person name="Buettner E."/>
        </authorList>
    </citation>
    <scope>NUCLEOTIDE SEQUENCE</scope>
    <source>
        <strain evidence="1">VT-O1</strain>
    </source>
</reference>
<dbReference type="EMBL" id="JANAKD010000004">
    <property type="protein sequence ID" value="KAJ3499679.1"/>
    <property type="molecule type" value="Genomic_DNA"/>
</dbReference>
<comment type="caution">
    <text evidence="1">The sequence shown here is derived from an EMBL/GenBank/DDBJ whole genome shotgun (WGS) entry which is preliminary data.</text>
</comment>
<proteinExistence type="predicted"/>
<sequence>MMSADNLDYEVPQGLYAIPSDLLDLRPDDVVDQELVQHHPVTDDKNIWFYWHNGYKNMYPTAKRTVRSYHRRFSKLGWVVRVIDREPGSPLNITNIFDISDLSMFPVAFRDGAIGSDYPAQVNSDLVRFPLLLRYGGLYADTGVLPIGDLDRLWNESVANPDSPYEIFTFGEANGQTVTNYFMAGKRNNAFFLRCHKFLIKLWSENGGRTSPADTHRSPLFKGQPLAGLDNPALTWTENGHVITHDEGCRMLTDYLFQGQTINMVMGTVDEEDGWNGPQYGRDHVFAIDFLTGSQLINDLTAWNGPRQFELLSLPMPANGEEETVDQKEARKIVEECLRRSFAFKLATGLILRVMGDTLGTLWKKNPESDNVPKTYAHWFRYATTHFSQNELPKPVDVFLREPIKLGSLLGED</sequence>
<dbReference type="Proteomes" id="UP001148737">
    <property type="component" value="Unassembled WGS sequence"/>
</dbReference>
<gene>
    <name evidence="1" type="ORF">NLG97_g142</name>
</gene>
<keyword evidence="2" id="KW-1185">Reference proteome</keyword>
<organism evidence="1 2">
    <name type="scientific">Lecanicillium saksenae</name>
    <dbReference type="NCBI Taxonomy" id="468837"/>
    <lineage>
        <taxon>Eukaryota</taxon>
        <taxon>Fungi</taxon>
        <taxon>Dikarya</taxon>
        <taxon>Ascomycota</taxon>
        <taxon>Pezizomycotina</taxon>
        <taxon>Sordariomycetes</taxon>
        <taxon>Hypocreomycetidae</taxon>
        <taxon>Hypocreales</taxon>
        <taxon>Cordycipitaceae</taxon>
        <taxon>Lecanicillium</taxon>
    </lineage>
</organism>
<evidence type="ECO:0000313" key="1">
    <source>
        <dbReference type="EMBL" id="KAJ3499679.1"/>
    </source>
</evidence>
<protein>
    <submittedName>
        <fullName evidence="1">Uncharacterized protein</fullName>
    </submittedName>
</protein>
<evidence type="ECO:0000313" key="2">
    <source>
        <dbReference type="Proteomes" id="UP001148737"/>
    </source>
</evidence>